<dbReference type="InterPro" id="IPR000843">
    <property type="entry name" value="HTH_LacI"/>
</dbReference>
<dbReference type="PANTHER" id="PTHR30146">
    <property type="entry name" value="LACI-RELATED TRANSCRIPTIONAL REPRESSOR"/>
    <property type="match status" value="1"/>
</dbReference>
<keyword evidence="3" id="KW-0238">DNA-binding</keyword>
<dbReference type="InterPro" id="IPR028082">
    <property type="entry name" value="Peripla_BP_I"/>
</dbReference>
<dbReference type="SMART" id="SM00354">
    <property type="entry name" value="HTH_LACI"/>
    <property type="match status" value="1"/>
</dbReference>
<evidence type="ECO:0000256" key="4">
    <source>
        <dbReference type="ARBA" id="ARBA00023163"/>
    </source>
</evidence>
<gene>
    <name evidence="6" type="ORF">K9V48_01830</name>
</gene>
<keyword evidence="4" id="KW-0804">Transcription</keyword>
<dbReference type="PROSITE" id="PS00356">
    <property type="entry name" value="HTH_LACI_1"/>
    <property type="match status" value="1"/>
</dbReference>
<evidence type="ECO:0000259" key="5">
    <source>
        <dbReference type="PROSITE" id="PS50932"/>
    </source>
</evidence>
<protein>
    <submittedName>
        <fullName evidence="6">LacI family transcriptional regulator</fullName>
    </submittedName>
</protein>
<dbReference type="Pfam" id="PF00356">
    <property type="entry name" value="LacI"/>
    <property type="match status" value="1"/>
</dbReference>
<proteinExistence type="predicted"/>
<dbReference type="InterPro" id="IPR010982">
    <property type="entry name" value="Lambda_DNA-bd_dom_sf"/>
</dbReference>
<keyword evidence="7" id="KW-1185">Reference proteome</keyword>
<accession>A0ABS7UL35</accession>
<organism evidence="6 7">
    <name type="scientific">Metabacillus rhizolycopersici</name>
    <dbReference type="NCBI Taxonomy" id="2875709"/>
    <lineage>
        <taxon>Bacteria</taxon>
        <taxon>Bacillati</taxon>
        <taxon>Bacillota</taxon>
        <taxon>Bacilli</taxon>
        <taxon>Bacillales</taxon>
        <taxon>Bacillaceae</taxon>
        <taxon>Metabacillus</taxon>
    </lineage>
</organism>
<dbReference type="Gene3D" id="1.10.260.40">
    <property type="entry name" value="lambda repressor-like DNA-binding domains"/>
    <property type="match status" value="1"/>
</dbReference>
<dbReference type="EMBL" id="JAIQUM010000002">
    <property type="protein sequence ID" value="MBZ5749023.1"/>
    <property type="molecule type" value="Genomic_DNA"/>
</dbReference>
<dbReference type="Gene3D" id="3.40.50.2300">
    <property type="match status" value="2"/>
</dbReference>
<dbReference type="SUPFAM" id="SSF47413">
    <property type="entry name" value="lambda repressor-like DNA-binding domains"/>
    <property type="match status" value="1"/>
</dbReference>
<dbReference type="Proteomes" id="UP001165287">
    <property type="component" value="Unassembled WGS sequence"/>
</dbReference>
<evidence type="ECO:0000256" key="2">
    <source>
        <dbReference type="ARBA" id="ARBA00023015"/>
    </source>
</evidence>
<dbReference type="CDD" id="cd06284">
    <property type="entry name" value="PBP1_LacI-like"/>
    <property type="match status" value="1"/>
</dbReference>
<comment type="caution">
    <text evidence="6">The sequence shown here is derived from an EMBL/GenBank/DDBJ whole genome shotgun (WGS) entry which is preliminary data.</text>
</comment>
<dbReference type="RefSeq" id="WP_224136413.1">
    <property type="nucleotide sequence ID" value="NZ_JAIQUM010000002.1"/>
</dbReference>
<dbReference type="SUPFAM" id="SSF53822">
    <property type="entry name" value="Periplasmic binding protein-like I"/>
    <property type="match status" value="1"/>
</dbReference>
<evidence type="ECO:0000313" key="6">
    <source>
        <dbReference type="EMBL" id="MBZ5749023.1"/>
    </source>
</evidence>
<evidence type="ECO:0000313" key="7">
    <source>
        <dbReference type="Proteomes" id="UP001165287"/>
    </source>
</evidence>
<dbReference type="PROSITE" id="PS50932">
    <property type="entry name" value="HTH_LACI_2"/>
    <property type="match status" value="1"/>
</dbReference>
<evidence type="ECO:0000256" key="1">
    <source>
        <dbReference type="ARBA" id="ARBA00022491"/>
    </source>
</evidence>
<dbReference type="Pfam" id="PF00532">
    <property type="entry name" value="Peripla_BP_1"/>
    <property type="match status" value="1"/>
</dbReference>
<keyword evidence="1" id="KW-0678">Repressor</keyword>
<evidence type="ECO:0000256" key="3">
    <source>
        <dbReference type="ARBA" id="ARBA00023125"/>
    </source>
</evidence>
<dbReference type="InterPro" id="IPR001761">
    <property type="entry name" value="Peripla_BP/Lac1_sug-bd_dom"/>
</dbReference>
<dbReference type="PANTHER" id="PTHR30146:SF151">
    <property type="entry name" value="HTH-TYPE TRANSCRIPTIONAL REPRESSOR CYTR"/>
    <property type="match status" value="1"/>
</dbReference>
<keyword evidence="2" id="KW-0805">Transcription regulation</keyword>
<dbReference type="CDD" id="cd01392">
    <property type="entry name" value="HTH_LacI"/>
    <property type="match status" value="1"/>
</dbReference>
<sequence length="337" mass="37968">MKMRDVAKLANVSPATVSRVIRHPNLVSKETREKVLVVIKELNYQPHMIASQFRTRKTKTILVVIPDIRDPFFSQVLRGIEYTASYYGYKVLLGDTGNNLDKERQFIDFLFQKQVDGIILLTARLDISNLQQISAQFPMVLACEYLDGLEVPTVSIDNVSSARKMTEHLIQLGHIRIAHITGPMDVVLSRDRLRGFQQAMMIHELTIPPAYIQEGNYGLKSGYNQMIKLLALEELPTAVFTFNDEMAMGAIKAIKDYGMKVPDDIAVVGFDNLEISAVFEPGITTIQQPKYEIGEQAMDLLIKLINGVLLSKKKFVLQDELIVRESCGGKVTCVTYK</sequence>
<reference evidence="6" key="1">
    <citation type="submission" date="2024-05" db="EMBL/GenBank/DDBJ databases">
        <title>Metabacillus sp. nov., isolated from the rhizosphere soil of tomato plants.</title>
        <authorList>
            <person name="Ma R."/>
        </authorList>
    </citation>
    <scope>NUCLEOTIDE SEQUENCE</scope>
    <source>
        <strain evidence="6">DBTR6</strain>
    </source>
</reference>
<name>A0ABS7UL35_9BACI</name>
<feature type="domain" description="HTH lacI-type" evidence="5">
    <location>
        <begin position="1"/>
        <end position="55"/>
    </location>
</feature>